<dbReference type="RefSeq" id="WP_067633153.1">
    <property type="nucleotide sequence ID" value="NZ_CP013213.1"/>
</dbReference>
<evidence type="ECO:0000256" key="1">
    <source>
        <dbReference type="ARBA" id="ARBA00022553"/>
    </source>
</evidence>
<dbReference type="GO" id="GO:0000156">
    <property type="term" value="F:phosphorelay response regulator activity"/>
    <property type="evidence" value="ECO:0007669"/>
    <property type="project" value="TreeGrafter"/>
</dbReference>
<dbReference type="PANTHER" id="PTHR48111">
    <property type="entry name" value="REGULATOR OF RPOS"/>
    <property type="match status" value="1"/>
</dbReference>
<keyword evidence="1" id="KW-0597">Phosphoprotein</keyword>
<dbReference type="InterPro" id="IPR016032">
    <property type="entry name" value="Sig_transdc_resp-reg_C-effctor"/>
</dbReference>
<evidence type="ECO:0000256" key="5">
    <source>
        <dbReference type="ARBA" id="ARBA00023163"/>
    </source>
</evidence>
<dbReference type="CDD" id="cd00383">
    <property type="entry name" value="trans_reg_C"/>
    <property type="match status" value="1"/>
</dbReference>
<feature type="domain" description="OmpR/PhoB-type" evidence="7">
    <location>
        <begin position="122"/>
        <end position="218"/>
    </location>
</feature>
<reference evidence="8 9" key="1">
    <citation type="submission" date="2015-10" db="EMBL/GenBank/DDBJ databases">
        <title>Erysipelothrix larvae sp. LV19 isolated from the larval gut of the rhinoceros beetle, Trypoxylus dichotomus.</title>
        <authorList>
            <person name="Lim S."/>
            <person name="Kim B.-C."/>
        </authorList>
    </citation>
    <scope>NUCLEOTIDE SEQUENCE [LARGE SCALE GENOMIC DNA]</scope>
    <source>
        <strain evidence="8 9">LV19</strain>
    </source>
</reference>
<organism evidence="8 9">
    <name type="scientific">Erysipelothrix larvae</name>
    <dbReference type="NCBI Taxonomy" id="1514105"/>
    <lineage>
        <taxon>Bacteria</taxon>
        <taxon>Bacillati</taxon>
        <taxon>Bacillota</taxon>
        <taxon>Erysipelotrichia</taxon>
        <taxon>Erysipelotrichales</taxon>
        <taxon>Erysipelotrichaceae</taxon>
        <taxon>Erysipelothrix</taxon>
    </lineage>
</organism>
<dbReference type="InterPro" id="IPR039420">
    <property type="entry name" value="WalR-like"/>
</dbReference>
<feature type="DNA-binding region" description="OmpR/PhoB-type" evidence="6">
    <location>
        <begin position="122"/>
        <end position="218"/>
    </location>
</feature>
<name>A0A0X8H0T1_9FIRM</name>
<dbReference type="PROSITE" id="PS51755">
    <property type="entry name" value="OMPR_PHOB"/>
    <property type="match status" value="1"/>
</dbReference>
<keyword evidence="3" id="KW-0805">Transcription regulation</keyword>
<keyword evidence="4 6" id="KW-0238">DNA-binding</keyword>
<dbReference type="AlphaFoldDB" id="A0A0X8H0T1"/>
<dbReference type="InterPro" id="IPR001867">
    <property type="entry name" value="OmpR/PhoB-type_DNA-bd"/>
</dbReference>
<dbReference type="Pfam" id="PF00486">
    <property type="entry name" value="Trans_reg_C"/>
    <property type="match status" value="1"/>
</dbReference>
<sequence length="218" mass="25133">MILTVYGACEGMNRIYHKLSHTSYDVHRLKDPLDAIAYCINHSVTLVIAYDDLEFMKGVQMLGAIKAVRPYICTILCTSQVKDTLEMNALTAKVDTIVDLSRSETLNWEKIKRTMTIRNLGTRYIESDGVCLNVHSHTVTKEGQEISLTIREFEFLEFFIRNKNRVLSRHEIIRALNDTSISEKDEGRTVDVHIKRLRDKLGRKNLVTVRGVGYKWKE</sequence>
<proteinExistence type="predicted"/>
<keyword evidence="2" id="KW-0902">Two-component regulatory system</keyword>
<evidence type="ECO:0000256" key="2">
    <source>
        <dbReference type="ARBA" id="ARBA00023012"/>
    </source>
</evidence>
<dbReference type="GO" id="GO:0006355">
    <property type="term" value="P:regulation of DNA-templated transcription"/>
    <property type="evidence" value="ECO:0007669"/>
    <property type="project" value="InterPro"/>
</dbReference>
<dbReference type="InterPro" id="IPR011006">
    <property type="entry name" value="CheY-like_superfamily"/>
</dbReference>
<dbReference type="KEGG" id="erl:AOC36_07955"/>
<evidence type="ECO:0000256" key="3">
    <source>
        <dbReference type="ARBA" id="ARBA00023015"/>
    </source>
</evidence>
<dbReference type="SUPFAM" id="SSF52172">
    <property type="entry name" value="CheY-like"/>
    <property type="match status" value="1"/>
</dbReference>
<evidence type="ECO:0000259" key="7">
    <source>
        <dbReference type="PROSITE" id="PS51755"/>
    </source>
</evidence>
<evidence type="ECO:0000256" key="6">
    <source>
        <dbReference type="PROSITE-ProRule" id="PRU01091"/>
    </source>
</evidence>
<dbReference type="SUPFAM" id="SSF46894">
    <property type="entry name" value="C-terminal effector domain of the bipartite response regulators"/>
    <property type="match status" value="1"/>
</dbReference>
<evidence type="ECO:0000313" key="9">
    <source>
        <dbReference type="Proteomes" id="UP000063781"/>
    </source>
</evidence>
<keyword evidence="5" id="KW-0804">Transcription</keyword>
<dbReference type="Gene3D" id="1.10.10.10">
    <property type="entry name" value="Winged helix-like DNA-binding domain superfamily/Winged helix DNA-binding domain"/>
    <property type="match status" value="1"/>
</dbReference>
<evidence type="ECO:0000256" key="4">
    <source>
        <dbReference type="ARBA" id="ARBA00023125"/>
    </source>
</evidence>
<evidence type="ECO:0000313" key="8">
    <source>
        <dbReference type="EMBL" id="AMC93920.1"/>
    </source>
</evidence>
<accession>A0A0X8H0T1</accession>
<dbReference type="GO" id="GO:0032993">
    <property type="term" value="C:protein-DNA complex"/>
    <property type="evidence" value="ECO:0007669"/>
    <property type="project" value="TreeGrafter"/>
</dbReference>
<dbReference type="STRING" id="1514105.AOC36_07955"/>
<dbReference type="PANTHER" id="PTHR48111:SF1">
    <property type="entry name" value="TWO-COMPONENT RESPONSE REGULATOR ORR33"/>
    <property type="match status" value="1"/>
</dbReference>
<dbReference type="OrthoDB" id="1644132at2"/>
<dbReference type="GO" id="GO:0005829">
    <property type="term" value="C:cytosol"/>
    <property type="evidence" value="ECO:0007669"/>
    <property type="project" value="TreeGrafter"/>
</dbReference>
<dbReference type="Proteomes" id="UP000063781">
    <property type="component" value="Chromosome"/>
</dbReference>
<dbReference type="EMBL" id="CP013213">
    <property type="protein sequence ID" value="AMC93920.1"/>
    <property type="molecule type" value="Genomic_DNA"/>
</dbReference>
<protein>
    <recommendedName>
        <fullName evidence="7">OmpR/PhoB-type domain-containing protein</fullName>
    </recommendedName>
</protein>
<keyword evidence="9" id="KW-1185">Reference proteome</keyword>
<dbReference type="GO" id="GO:0000976">
    <property type="term" value="F:transcription cis-regulatory region binding"/>
    <property type="evidence" value="ECO:0007669"/>
    <property type="project" value="TreeGrafter"/>
</dbReference>
<dbReference type="SMART" id="SM00862">
    <property type="entry name" value="Trans_reg_C"/>
    <property type="match status" value="1"/>
</dbReference>
<gene>
    <name evidence="8" type="ORF">AOC36_07955</name>
</gene>
<dbReference type="InterPro" id="IPR036388">
    <property type="entry name" value="WH-like_DNA-bd_sf"/>
</dbReference>